<gene>
    <name evidence="1" type="ORF">FHU29_004673</name>
</gene>
<dbReference type="EMBL" id="JACHWS010000010">
    <property type="protein sequence ID" value="MBB3040178.1"/>
    <property type="molecule type" value="Genomic_DNA"/>
</dbReference>
<name>A0A839RVA9_9ACTN</name>
<evidence type="ECO:0000313" key="2">
    <source>
        <dbReference type="Proteomes" id="UP000567922"/>
    </source>
</evidence>
<reference evidence="1 2" key="1">
    <citation type="submission" date="2020-08" db="EMBL/GenBank/DDBJ databases">
        <title>Sequencing the genomes of 1000 actinobacteria strains.</title>
        <authorList>
            <person name="Klenk H.-P."/>
        </authorList>
    </citation>
    <scope>NUCLEOTIDE SEQUENCE [LARGE SCALE GENOMIC DNA]</scope>
    <source>
        <strain evidence="1 2">DSM 45258</strain>
    </source>
</reference>
<proteinExistence type="predicted"/>
<dbReference type="RefSeq" id="WP_064442291.1">
    <property type="nucleotide sequence ID" value="NZ_BDDI01000022.1"/>
</dbReference>
<dbReference type="AlphaFoldDB" id="A0A839RVA9"/>
<evidence type="ECO:0000313" key="1">
    <source>
        <dbReference type="EMBL" id="MBB3040178.1"/>
    </source>
</evidence>
<sequence length="77" mass="8914">MNPQEHVVEVITTRRRIRFEPGPKLTAIRDHENQLKQAGTPYKRDGNTLSYPIRDGQTTVVYRDITDIHLPEDKDTA</sequence>
<protein>
    <submittedName>
        <fullName evidence="1">Uncharacterized protein</fullName>
    </submittedName>
</protein>
<organism evidence="1 2">
    <name type="scientific">Hoyosella altamirensis</name>
    <dbReference type="NCBI Taxonomy" id="616997"/>
    <lineage>
        <taxon>Bacteria</taxon>
        <taxon>Bacillati</taxon>
        <taxon>Actinomycetota</taxon>
        <taxon>Actinomycetes</taxon>
        <taxon>Mycobacteriales</taxon>
        <taxon>Hoyosellaceae</taxon>
        <taxon>Hoyosella</taxon>
    </lineage>
</organism>
<dbReference type="Proteomes" id="UP000567922">
    <property type="component" value="Unassembled WGS sequence"/>
</dbReference>
<comment type="caution">
    <text evidence="1">The sequence shown here is derived from an EMBL/GenBank/DDBJ whole genome shotgun (WGS) entry which is preliminary data.</text>
</comment>
<accession>A0A839RVA9</accession>
<keyword evidence="2" id="KW-1185">Reference proteome</keyword>